<name>A0A0R2MTD7_9LACO</name>
<dbReference type="AlphaFoldDB" id="A0A0R2MTD7"/>
<dbReference type="Proteomes" id="UP000050969">
    <property type="component" value="Unassembled WGS sequence"/>
</dbReference>
<sequence length="59" mass="7272">MNDLENWLHEQVADLEKQAKSYPDQAFYHELNRFIQEQQKRLEQAEGEIDGRTWNHEQW</sequence>
<dbReference type="RefSeq" id="WP_054776644.1">
    <property type="nucleotide sequence ID" value="NZ_BBBX01000002.1"/>
</dbReference>
<dbReference type="STRING" id="1293598.IV56_GL002283"/>
<dbReference type="OrthoDB" id="2918624at2"/>
<reference evidence="1 2" key="1">
    <citation type="journal article" date="2015" name="Genome Announc.">
        <title>Expanding the biotechnology potential of lactobacilli through comparative genomics of 213 strains and associated genera.</title>
        <authorList>
            <person name="Sun Z."/>
            <person name="Harris H.M."/>
            <person name="McCann A."/>
            <person name="Guo C."/>
            <person name="Argimon S."/>
            <person name="Zhang W."/>
            <person name="Yang X."/>
            <person name="Jeffery I.B."/>
            <person name="Cooney J.C."/>
            <person name="Kagawa T.F."/>
            <person name="Liu W."/>
            <person name="Song Y."/>
            <person name="Salvetti E."/>
            <person name="Wrobel A."/>
            <person name="Rasinkangas P."/>
            <person name="Parkhill J."/>
            <person name="Rea M.C."/>
            <person name="O'Sullivan O."/>
            <person name="Ritari J."/>
            <person name="Douillard F.P."/>
            <person name="Paul Ross R."/>
            <person name="Yang R."/>
            <person name="Briner A.E."/>
            <person name="Felis G.E."/>
            <person name="de Vos W.M."/>
            <person name="Barrangou R."/>
            <person name="Klaenhammer T.R."/>
            <person name="Caufield P.W."/>
            <person name="Cui Y."/>
            <person name="Zhang H."/>
            <person name="O'Toole P.W."/>
        </authorList>
    </citation>
    <scope>NUCLEOTIDE SEQUENCE [LARGE SCALE GENOMIC DNA]</scope>
    <source>
        <strain evidence="1 2">DSM 24301</strain>
    </source>
</reference>
<dbReference type="EMBL" id="JQCE01000064">
    <property type="protein sequence ID" value="KRO15515.1"/>
    <property type="molecule type" value="Genomic_DNA"/>
</dbReference>
<organism evidence="1 2">
    <name type="scientific">Lacticaseibacillus saniviri JCM 17471 = DSM 24301</name>
    <dbReference type="NCBI Taxonomy" id="1293598"/>
    <lineage>
        <taxon>Bacteria</taxon>
        <taxon>Bacillati</taxon>
        <taxon>Bacillota</taxon>
        <taxon>Bacilli</taxon>
        <taxon>Lactobacillales</taxon>
        <taxon>Lactobacillaceae</taxon>
        <taxon>Lacticaseibacillus</taxon>
    </lineage>
</organism>
<accession>A0A0R2MTD7</accession>
<gene>
    <name evidence="1" type="ORF">IV56_GL002283</name>
</gene>
<evidence type="ECO:0000313" key="1">
    <source>
        <dbReference type="EMBL" id="KRO15515.1"/>
    </source>
</evidence>
<protein>
    <submittedName>
        <fullName evidence="1">Uncharacterized protein</fullName>
    </submittedName>
</protein>
<keyword evidence="2" id="KW-1185">Reference proteome</keyword>
<dbReference type="PATRIC" id="fig|1293598.4.peg.2384"/>
<comment type="caution">
    <text evidence="1">The sequence shown here is derived from an EMBL/GenBank/DDBJ whole genome shotgun (WGS) entry which is preliminary data.</text>
</comment>
<proteinExistence type="predicted"/>
<evidence type="ECO:0000313" key="2">
    <source>
        <dbReference type="Proteomes" id="UP000050969"/>
    </source>
</evidence>